<gene>
    <name evidence="1" type="ORF">RRG08_011366</name>
</gene>
<dbReference type="EMBL" id="JAWDGP010003738">
    <property type="protein sequence ID" value="KAK3771431.1"/>
    <property type="molecule type" value="Genomic_DNA"/>
</dbReference>
<comment type="caution">
    <text evidence="1">The sequence shown here is derived from an EMBL/GenBank/DDBJ whole genome shotgun (WGS) entry which is preliminary data.</text>
</comment>
<proteinExistence type="predicted"/>
<name>A0AAE0ZMD2_9GAST</name>
<dbReference type="AlphaFoldDB" id="A0AAE0ZMD2"/>
<evidence type="ECO:0000313" key="1">
    <source>
        <dbReference type="EMBL" id="KAK3771431.1"/>
    </source>
</evidence>
<organism evidence="1 2">
    <name type="scientific">Elysia crispata</name>
    <name type="common">lettuce slug</name>
    <dbReference type="NCBI Taxonomy" id="231223"/>
    <lineage>
        <taxon>Eukaryota</taxon>
        <taxon>Metazoa</taxon>
        <taxon>Spiralia</taxon>
        <taxon>Lophotrochozoa</taxon>
        <taxon>Mollusca</taxon>
        <taxon>Gastropoda</taxon>
        <taxon>Heterobranchia</taxon>
        <taxon>Euthyneura</taxon>
        <taxon>Panpulmonata</taxon>
        <taxon>Sacoglossa</taxon>
        <taxon>Placobranchoidea</taxon>
        <taxon>Plakobranchidae</taxon>
        <taxon>Elysia</taxon>
    </lineage>
</organism>
<dbReference type="PANTHER" id="PTHR46601">
    <property type="entry name" value="ULP_PROTEASE DOMAIN-CONTAINING PROTEIN"/>
    <property type="match status" value="1"/>
</dbReference>
<dbReference type="PANTHER" id="PTHR46601:SF1">
    <property type="entry name" value="ADF-H DOMAIN-CONTAINING PROTEIN"/>
    <property type="match status" value="1"/>
</dbReference>
<evidence type="ECO:0000313" key="2">
    <source>
        <dbReference type="Proteomes" id="UP001283361"/>
    </source>
</evidence>
<dbReference type="Proteomes" id="UP001283361">
    <property type="component" value="Unassembled WGS sequence"/>
</dbReference>
<keyword evidence="2" id="KW-1185">Reference proteome</keyword>
<protein>
    <submittedName>
        <fullName evidence="1">Uncharacterized protein</fullName>
    </submittedName>
</protein>
<sequence>MSTYPLHDHMAKWQYHMFNDKLHPMVYYYPCSSSNVPSKESVVVISNDLNPDAAAVHCFTKATIDHLRQKIPVNRFIEFTNSCAAQYKSKVPFMDIQTSADTLGVAIERNFFGSRHGKNPSDGESAVVKNAATQAVKTQQTIIQNPRDLFEFCKMSSQRGQDLELHPLAEEILVC</sequence>
<reference evidence="1" key="1">
    <citation type="journal article" date="2023" name="G3 (Bethesda)">
        <title>A reference genome for the long-term kleptoplast-retaining sea slug Elysia crispata morphotype clarki.</title>
        <authorList>
            <person name="Eastman K.E."/>
            <person name="Pendleton A.L."/>
            <person name="Shaikh M.A."/>
            <person name="Suttiyut T."/>
            <person name="Ogas R."/>
            <person name="Tomko P."/>
            <person name="Gavelis G."/>
            <person name="Widhalm J.R."/>
            <person name="Wisecaver J.H."/>
        </authorList>
    </citation>
    <scope>NUCLEOTIDE SEQUENCE</scope>
    <source>
        <strain evidence="1">ECLA1</strain>
    </source>
</reference>
<accession>A0AAE0ZMD2</accession>